<evidence type="ECO:0000313" key="3">
    <source>
        <dbReference type="Proteomes" id="UP001055453"/>
    </source>
</evidence>
<accession>A0ABN6QAH0</accession>
<gene>
    <name evidence="2" type="ORF">ANSO36C_42290</name>
</gene>
<dbReference type="InterPro" id="IPR008471">
    <property type="entry name" value="MnmC-like_methylTransf"/>
</dbReference>
<dbReference type="Gene3D" id="3.40.50.150">
    <property type="entry name" value="Vaccinia Virus protein VP39"/>
    <property type="match status" value="1"/>
</dbReference>
<keyword evidence="3" id="KW-1185">Reference proteome</keyword>
<dbReference type="Proteomes" id="UP001055453">
    <property type="component" value="Chromosome"/>
</dbReference>
<dbReference type="InterPro" id="IPR029063">
    <property type="entry name" value="SAM-dependent_MTases_sf"/>
</dbReference>
<protein>
    <recommendedName>
        <fullName evidence="1">MnmC-like methyltransferase domain-containing protein</fullName>
    </recommendedName>
</protein>
<sequence length="150" mass="16410">MLAPDGLLATYSCAAAVRTALLSAGLVIGSTPPVGRRSPGTVAAKQTLLPRVDGAALANLPAFGGFSLEQLPSSRDDVFSTTLPLSQVEKEHLLTRAAVPYRDPQLSDLTEVIVMRRQQEQQTSWLEPTSYWRKRWLLGTQGRDFMRTSL</sequence>
<feature type="domain" description="MnmC-like methyltransferase" evidence="1">
    <location>
        <begin position="2"/>
        <end position="45"/>
    </location>
</feature>
<evidence type="ECO:0000313" key="2">
    <source>
        <dbReference type="EMBL" id="BDI18427.1"/>
    </source>
</evidence>
<proteinExistence type="predicted"/>
<reference evidence="2" key="1">
    <citation type="submission" date="2022-04" db="EMBL/GenBank/DDBJ databases">
        <title>Complete genome sequence of a cyanobacterium, Nostoc sp. SO-36, isolated in Antarctica.</title>
        <authorList>
            <person name="Kanesaki Y."/>
            <person name="Effendi D."/>
            <person name="Sakamoto T."/>
            <person name="Ohtani S."/>
            <person name="Awai K."/>
        </authorList>
    </citation>
    <scope>NUCLEOTIDE SEQUENCE</scope>
    <source>
        <strain evidence="2">SO-36</strain>
    </source>
</reference>
<name>A0ABN6QAH0_NOSCO</name>
<dbReference type="Pfam" id="PF05430">
    <property type="entry name" value="Methyltransf_30"/>
    <property type="match status" value="1"/>
</dbReference>
<dbReference type="EMBL" id="AP025732">
    <property type="protein sequence ID" value="BDI18427.1"/>
    <property type="molecule type" value="Genomic_DNA"/>
</dbReference>
<evidence type="ECO:0000259" key="1">
    <source>
        <dbReference type="Pfam" id="PF05430"/>
    </source>
</evidence>
<organism evidence="2 3">
    <name type="scientific">Nostoc cf. commune SO-36</name>
    <dbReference type="NCBI Taxonomy" id="449208"/>
    <lineage>
        <taxon>Bacteria</taxon>
        <taxon>Bacillati</taxon>
        <taxon>Cyanobacteriota</taxon>
        <taxon>Cyanophyceae</taxon>
        <taxon>Nostocales</taxon>
        <taxon>Nostocaceae</taxon>
        <taxon>Nostoc</taxon>
    </lineage>
</organism>